<reference evidence="3 4" key="1">
    <citation type="submission" date="2015-01" db="EMBL/GenBank/DDBJ databases">
        <title>The Genome Sequence of Ochroconis gallopava CBS43764.</title>
        <authorList>
            <consortium name="The Broad Institute Genomics Platform"/>
            <person name="Cuomo C."/>
            <person name="de Hoog S."/>
            <person name="Gorbushina A."/>
            <person name="Stielow B."/>
            <person name="Teixiera M."/>
            <person name="Abouelleil A."/>
            <person name="Chapman S.B."/>
            <person name="Priest M."/>
            <person name="Young S.K."/>
            <person name="Wortman J."/>
            <person name="Nusbaum C."/>
            <person name="Birren B."/>
        </authorList>
    </citation>
    <scope>NUCLEOTIDE SEQUENCE [LARGE SCALE GENOMIC DNA]</scope>
    <source>
        <strain evidence="3 4">CBS 43764</strain>
    </source>
</reference>
<dbReference type="HOGENOM" id="CLU_033097_0_0_1"/>
<keyword evidence="4" id="KW-1185">Reference proteome</keyword>
<dbReference type="OrthoDB" id="5308502at2759"/>
<dbReference type="STRING" id="253628.A0A0D1YQM5"/>
<proteinExistence type="predicted"/>
<evidence type="ECO:0000313" key="4">
    <source>
        <dbReference type="Proteomes" id="UP000053259"/>
    </source>
</evidence>
<feature type="transmembrane region" description="Helical" evidence="2">
    <location>
        <begin position="94"/>
        <end position="113"/>
    </location>
</feature>
<evidence type="ECO:0000256" key="2">
    <source>
        <dbReference type="SAM" id="Phobius"/>
    </source>
</evidence>
<dbReference type="InParanoid" id="A0A0D1YQM5"/>
<feature type="transmembrane region" description="Helical" evidence="2">
    <location>
        <begin position="345"/>
        <end position="368"/>
    </location>
</feature>
<organism evidence="3 4">
    <name type="scientific">Verruconis gallopava</name>
    <dbReference type="NCBI Taxonomy" id="253628"/>
    <lineage>
        <taxon>Eukaryota</taxon>
        <taxon>Fungi</taxon>
        <taxon>Dikarya</taxon>
        <taxon>Ascomycota</taxon>
        <taxon>Pezizomycotina</taxon>
        <taxon>Dothideomycetes</taxon>
        <taxon>Pleosporomycetidae</taxon>
        <taxon>Venturiales</taxon>
        <taxon>Sympoventuriaceae</taxon>
        <taxon>Verruconis</taxon>
    </lineage>
</organism>
<feature type="region of interest" description="Disordered" evidence="1">
    <location>
        <begin position="446"/>
        <end position="478"/>
    </location>
</feature>
<evidence type="ECO:0000313" key="3">
    <source>
        <dbReference type="EMBL" id="KIW02897.1"/>
    </source>
</evidence>
<dbReference type="InterPro" id="IPR018830">
    <property type="entry name" value="DUF2434"/>
</dbReference>
<dbReference type="Pfam" id="PF10361">
    <property type="entry name" value="DUF2434"/>
    <property type="match status" value="1"/>
</dbReference>
<accession>A0A0D1YQM5</accession>
<keyword evidence="2" id="KW-1133">Transmembrane helix</keyword>
<dbReference type="VEuPathDB" id="FungiDB:PV09_05946"/>
<feature type="compositionally biased region" description="Polar residues" evidence="1">
    <location>
        <begin position="456"/>
        <end position="478"/>
    </location>
</feature>
<feature type="transmembrane region" description="Helical" evidence="2">
    <location>
        <begin position="312"/>
        <end position="333"/>
    </location>
</feature>
<feature type="transmembrane region" description="Helical" evidence="2">
    <location>
        <begin position="134"/>
        <end position="154"/>
    </location>
</feature>
<sequence length="542" mass="61045">MMPKSPLPHLFARDVEPFPEGANATDALINGVHYNLTALRHWNYTLYTNNTLSNNSNCYLVFDKYKPVFLSNGTWINGTTCYVPISAIKERGKLGIAFATLFSVCLLFVLVNLKKHGTQYLREDKRFRLVGRRWQWYWMIFVCACGLIGTISSVDVDRDYLPDIAIILQSFFFCLMYSGTMAAVWEAVRHWGSWQERQIVDRDQFALRQDDRRARREFYMPLIFYLFAWLNFFMTIPRPWTPIEKQRSPEQQAAIAAAAGTDARFKAGSVIMVAAYAVIIFSLQHSLHYYRPNERGVRPLIRSCSTSCPTKLFLAIAILGVRVAYGIASAWIWEISILKYDGNPAWAFGFGYVPTVLIMVVLIIAGLIEENEDQSLIKQRRARGRATDAELGITRKPAWWRKGARDYVNDVQRLRDLASEAGGVQAKSKTFSSAIAPDSWTRTGEKGYSDLASKNGPPTESISTSTAPEVGLSSSSQNVDYESPFIDQAQLHNSNETVSLKSGVKRSSCSVATDVTIGSGETQRTSTTLNFPQQKVRSMLDV</sequence>
<feature type="transmembrane region" description="Helical" evidence="2">
    <location>
        <begin position="270"/>
        <end position="291"/>
    </location>
</feature>
<evidence type="ECO:0000256" key="1">
    <source>
        <dbReference type="SAM" id="MobiDB-lite"/>
    </source>
</evidence>
<keyword evidence="2" id="KW-0812">Transmembrane</keyword>
<dbReference type="GeneID" id="27313919"/>
<gene>
    <name evidence="3" type="ORF">PV09_05946</name>
</gene>
<dbReference type="AlphaFoldDB" id="A0A0D1YQM5"/>
<dbReference type="EMBL" id="KN847547">
    <property type="protein sequence ID" value="KIW02897.1"/>
    <property type="molecule type" value="Genomic_DNA"/>
</dbReference>
<feature type="transmembrane region" description="Helical" evidence="2">
    <location>
        <begin position="218"/>
        <end position="236"/>
    </location>
</feature>
<protein>
    <submittedName>
        <fullName evidence="3">Uncharacterized protein</fullName>
    </submittedName>
</protein>
<dbReference type="RefSeq" id="XP_016212766.1">
    <property type="nucleotide sequence ID" value="XM_016359517.1"/>
</dbReference>
<name>A0A0D1YQM5_9PEZI</name>
<dbReference type="Proteomes" id="UP000053259">
    <property type="component" value="Unassembled WGS sequence"/>
</dbReference>
<keyword evidence="2" id="KW-0472">Membrane</keyword>
<feature type="transmembrane region" description="Helical" evidence="2">
    <location>
        <begin position="166"/>
        <end position="188"/>
    </location>
</feature>